<dbReference type="Proteomes" id="UP000807785">
    <property type="component" value="Unassembled WGS sequence"/>
</dbReference>
<dbReference type="AlphaFoldDB" id="A0A9D7HWG0"/>
<sequence length="146" mass="16990">MNEKRSITELAATKFASLVSEWKFREPLIQEEKWMTRLSFLHDIGIAIEIEIDWRELEVFVLLVRLEHGSLPGGYYVSNGRVCRKHLVNVLREQGWIALNRRERRRKSASRTLEAFEESIERARTLVLDHVAQIVSRADVIFGAGE</sequence>
<protein>
    <submittedName>
        <fullName evidence="2">Uncharacterized protein</fullName>
    </submittedName>
</protein>
<evidence type="ECO:0000313" key="3">
    <source>
        <dbReference type="Proteomes" id="UP000807785"/>
    </source>
</evidence>
<accession>A0A9D7HWG0</accession>
<comment type="caution">
    <text evidence="2">The sequence shown here is derived from an EMBL/GenBank/DDBJ whole genome shotgun (WGS) entry which is preliminary data.</text>
</comment>
<keyword evidence="1" id="KW-0175">Coiled coil</keyword>
<evidence type="ECO:0000313" key="2">
    <source>
        <dbReference type="EMBL" id="MBK6975490.1"/>
    </source>
</evidence>
<reference evidence="2" key="1">
    <citation type="submission" date="2020-10" db="EMBL/GenBank/DDBJ databases">
        <title>Connecting structure to function with the recovery of over 1000 high-quality activated sludge metagenome-assembled genomes encoding full-length rRNA genes using long-read sequencing.</title>
        <authorList>
            <person name="Singleton C.M."/>
            <person name="Petriglieri F."/>
            <person name="Kristensen J.M."/>
            <person name="Kirkegaard R.H."/>
            <person name="Michaelsen T.Y."/>
            <person name="Andersen M.H."/>
            <person name="Karst S.M."/>
            <person name="Dueholm M.S."/>
            <person name="Nielsen P.H."/>
            <person name="Albertsen M."/>
        </authorList>
    </citation>
    <scope>NUCLEOTIDE SEQUENCE</scope>
    <source>
        <strain evidence="2">Bjer_18-Q3-R1-45_BAT3C.347</strain>
    </source>
</reference>
<feature type="coiled-coil region" evidence="1">
    <location>
        <begin position="99"/>
        <end position="126"/>
    </location>
</feature>
<evidence type="ECO:0000256" key="1">
    <source>
        <dbReference type="SAM" id="Coils"/>
    </source>
</evidence>
<name>A0A9D7HWG0_9PROT</name>
<gene>
    <name evidence="2" type="ORF">IPH26_21905</name>
</gene>
<organism evidence="2 3">
    <name type="scientific">Candidatus Methylophosphatis roskildensis</name>
    <dbReference type="NCBI Taxonomy" id="2899263"/>
    <lineage>
        <taxon>Bacteria</taxon>
        <taxon>Pseudomonadati</taxon>
        <taxon>Pseudomonadota</taxon>
        <taxon>Betaproteobacteria</taxon>
        <taxon>Nitrosomonadales</taxon>
        <taxon>Sterolibacteriaceae</taxon>
        <taxon>Candidatus Methylophosphatis</taxon>
    </lineage>
</organism>
<dbReference type="EMBL" id="JADJEV010000005">
    <property type="protein sequence ID" value="MBK6975490.1"/>
    <property type="molecule type" value="Genomic_DNA"/>
</dbReference>
<proteinExistence type="predicted"/>